<dbReference type="Gene3D" id="2.60.120.380">
    <property type="match status" value="1"/>
</dbReference>
<dbReference type="EMBL" id="ALAN01000029">
    <property type="protein sequence ID" value="ETI70065.1"/>
    <property type="molecule type" value="Genomic_DNA"/>
</dbReference>
<evidence type="ECO:0000259" key="3">
    <source>
        <dbReference type="Pfam" id="PF17936"/>
    </source>
</evidence>
<dbReference type="PROSITE" id="PS51170">
    <property type="entry name" value="CW"/>
    <property type="match status" value="4"/>
</dbReference>
<comment type="caution">
    <text evidence="4">The sequence shown here is derived from an EMBL/GenBank/DDBJ whole genome shotgun (WGS) entry which is preliminary data.</text>
</comment>
<dbReference type="Gene3D" id="2.10.270.10">
    <property type="entry name" value="Cholin Binding"/>
    <property type="match status" value="2"/>
</dbReference>
<dbReference type="Pfam" id="PF01473">
    <property type="entry name" value="Choline_bind_1"/>
    <property type="match status" value="2"/>
</dbReference>
<gene>
    <name evidence="4" type="ORF">BAVI_04229</name>
</gene>
<dbReference type="AlphaFoldDB" id="A0AB94ISL4"/>
<keyword evidence="1" id="KW-0677">Repeat</keyword>
<dbReference type="Pfam" id="PF17936">
    <property type="entry name" value="Big_6"/>
    <property type="match status" value="1"/>
</dbReference>
<feature type="repeat" description="Cell wall-binding" evidence="2">
    <location>
        <begin position="358"/>
        <end position="377"/>
    </location>
</feature>
<feature type="domain" description="Bacterial Ig" evidence="3">
    <location>
        <begin position="215"/>
        <end position="293"/>
    </location>
</feature>
<evidence type="ECO:0000313" key="4">
    <source>
        <dbReference type="EMBL" id="ETI70065.1"/>
    </source>
</evidence>
<proteinExistence type="predicted"/>
<dbReference type="SUPFAM" id="SSF69360">
    <property type="entry name" value="Cell wall binding repeat"/>
    <property type="match status" value="1"/>
</dbReference>
<dbReference type="Proteomes" id="UP000018877">
    <property type="component" value="Unassembled WGS sequence"/>
</dbReference>
<evidence type="ECO:0000313" key="5">
    <source>
        <dbReference type="Proteomes" id="UP000018877"/>
    </source>
</evidence>
<sequence length="476" mass="52813">MKLKAIGSLVVLMIILLIGNSGVKAETTSESLKSLFNKEVTSAEKADFTFAQKQKIRDLNKVLTNGKKWSASASDSANRNSAASAMDDYPTIYEVEPNDFIYQANPLKLDEIALGTLDYYDIDTYKINVTKSGPLAVLGLMDDYALSEIGFLLFDKNDTLVNMDDIYQEGKLLVELYNIKPGTYYIKAFNLNDYYGDTYALMATMNLDNEDTTPPAAPQVDRVNDKDNILTGTAEAGSIIEVTVNGSVVGTGITGANGKFSVSIPVYPAGTVLNVTATDKAGNKSKATKITVASSNFTGWVVENGKRYYYTNGVKNTGWFYQNGKYYFLDKTSGAMVTGWLFTENKWFFLDKQSGERKAGWILDGGKWYYLDTNGVMKTGWVKDKGTWYYLNSNGSMKTGWLKSGKDWYYLSSSGAMKTGWLRLGKDWYFLSSTGAMKTGWVKDGAKWYYLYGNGKMAYSTKIGTYRLGANGAWIK</sequence>
<feature type="repeat" description="Cell wall-binding" evidence="2">
    <location>
        <begin position="438"/>
        <end position="457"/>
    </location>
</feature>
<dbReference type="SUPFAM" id="SSF89260">
    <property type="entry name" value="Collagen-binding domain"/>
    <property type="match status" value="1"/>
</dbReference>
<name>A0AB94ISL4_9BACI</name>
<keyword evidence="5" id="KW-1185">Reference proteome</keyword>
<dbReference type="Pfam" id="PF19127">
    <property type="entry name" value="Choline_bind_3"/>
    <property type="match status" value="2"/>
</dbReference>
<organism evidence="4 5">
    <name type="scientific">Neobacillus vireti LMG 21834</name>
    <dbReference type="NCBI Taxonomy" id="1131730"/>
    <lineage>
        <taxon>Bacteria</taxon>
        <taxon>Bacillati</taxon>
        <taxon>Bacillota</taxon>
        <taxon>Bacilli</taxon>
        <taxon>Bacillales</taxon>
        <taxon>Bacillaceae</taxon>
        <taxon>Neobacillus</taxon>
    </lineage>
</organism>
<dbReference type="Gene3D" id="2.60.40.10">
    <property type="entry name" value="Immunoglobulins"/>
    <property type="match status" value="1"/>
</dbReference>
<evidence type="ECO:0000256" key="1">
    <source>
        <dbReference type="ARBA" id="ARBA00022737"/>
    </source>
</evidence>
<feature type="repeat" description="Cell wall-binding" evidence="2">
    <location>
        <begin position="378"/>
        <end position="397"/>
    </location>
</feature>
<evidence type="ECO:0000256" key="2">
    <source>
        <dbReference type="PROSITE-ProRule" id="PRU00591"/>
    </source>
</evidence>
<accession>A0AB94ISL4</accession>
<feature type="repeat" description="Cell wall-binding" evidence="2">
    <location>
        <begin position="398"/>
        <end position="417"/>
    </location>
</feature>
<dbReference type="InterPro" id="IPR013783">
    <property type="entry name" value="Ig-like_fold"/>
</dbReference>
<protein>
    <submittedName>
        <fullName evidence="4">Surface protein PspC</fullName>
    </submittedName>
</protein>
<dbReference type="InterPro" id="IPR018337">
    <property type="entry name" value="Cell_wall/Cho-bd_repeat"/>
</dbReference>
<reference evidence="4 5" key="1">
    <citation type="journal article" date="2014" name="Environ. Microbiol.">
        <title>The nitrate-ammonifying and nosZ-carrying bacterium Bacillus vireti is a potent source and sink for nitric and nitrous oxide under high nitrate conditions.</title>
        <authorList>
            <person name="Mania D."/>
            <person name="Heylen K."/>
            <person name="van Spanning R.J."/>
            <person name="Frostegard A."/>
        </authorList>
    </citation>
    <scope>NUCLEOTIDE SEQUENCE [LARGE SCALE GENOMIC DNA]</scope>
    <source>
        <strain evidence="4 5">LMG 21834</strain>
    </source>
</reference>
<dbReference type="RefSeq" id="WP_024027062.1">
    <property type="nucleotide sequence ID" value="NZ_ALAN01000029.1"/>
</dbReference>
<dbReference type="InterPro" id="IPR041498">
    <property type="entry name" value="Big_6"/>
</dbReference>